<evidence type="ECO:0000259" key="8">
    <source>
        <dbReference type="SMART" id="SM00244"/>
    </source>
</evidence>
<dbReference type="NCBIfam" id="TIGR01933">
    <property type="entry name" value="hflK"/>
    <property type="match status" value="1"/>
</dbReference>
<dbReference type="InterPro" id="IPR001107">
    <property type="entry name" value="Band_7"/>
</dbReference>
<dbReference type="STRING" id="68895.RR42_m2656"/>
<feature type="region of interest" description="Disordered" evidence="7">
    <location>
        <begin position="98"/>
        <end position="117"/>
    </location>
</feature>
<dbReference type="EMBL" id="CP010536">
    <property type="protein sequence ID" value="AJG20041.1"/>
    <property type="molecule type" value="Genomic_DNA"/>
</dbReference>
<evidence type="ECO:0000256" key="3">
    <source>
        <dbReference type="ARBA" id="ARBA00022692"/>
    </source>
</evidence>
<feature type="region of interest" description="Disordered" evidence="7">
    <location>
        <begin position="428"/>
        <end position="471"/>
    </location>
</feature>
<organism evidence="9 10">
    <name type="scientific">Cupriavidus basilensis</name>
    <dbReference type="NCBI Taxonomy" id="68895"/>
    <lineage>
        <taxon>Bacteria</taxon>
        <taxon>Pseudomonadati</taxon>
        <taxon>Pseudomonadota</taxon>
        <taxon>Betaproteobacteria</taxon>
        <taxon>Burkholderiales</taxon>
        <taxon>Burkholderiaceae</taxon>
        <taxon>Cupriavidus</taxon>
    </lineage>
</organism>
<dbReference type="InterPro" id="IPR036013">
    <property type="entry name" value="Band_7/SPFH_dom_sf"/>
</dbReference>
<evidence type="ECO:0000256" key="1">
    <source>
        <dbReference type="ARBA" id="ARBA00004167"/>
    </source>
</evidence>
<keyword evidence="10" id="KW-1185">Reference proteome</keyword>
<sequence>MHFMPLFPRNSESSHAFGSRAGGRNGGHAPSRTAWQRLRAILSLNDPRWGRGGPDDEDKDKDKDSRDNNRQQNQRPPQEGPPDLDELWRDFNRRLNGLLGRKENGGGGNQGFGGGARTPGKGSGIGAGVVVIAAVGIWLASGFFMVQEGQTAVILQFGKFKYTKGPGINWRLPYPIQSAEIVNLSGVRSVEVGRSTSIKDSNLKDASMLTQDENIIDVRFTVQYDIQDASEFLFYNKTDRGGDEELVTQAAETSVREIVGRNKMDAVLYENREQIAQNLAKSIQSILTAYKTGIRVISVNVQSVQPPEQVQAAFDDVNKASQDRERAISEGQAYANDVIPRAKGTAARLNEEAEAYKARVTAQAEGDASRFRQVQAEYAKAPQVTRDRIYIETMQQIYTNSTKVLVDSRQGNNLLYLPLDKLMSQSAVDARAPASGTAQAPAAGSGTSPAPDASGDNRSRELLRNRDRDSR</sequence>
<evidence type="ECO:0000256" key="2">
    <source>
        <dbReference type="ARBA" id="ARBA00006971"/>
    </source>
</evidence>
<dbReference type="CDD" id="cd03404">
    <property type="entry name" value="SPFH_HflK"/>
    <property type="match status" value="1"/>
</dbReference>
<comment type="similarity">
    <text evidence="2 6">Belongs to the band 7/mec-2 family. HflK subfamily.</text>
</comment>
<proteinExistence type="inferred from homology"/>
<dbReference type="InterPro" id="IPR010201">
    <property type="entry name" value="HflK"/>
</dbReference>
<feature type="compositionally biased region" description="Basic and acidic residues" evidence="7">
    <location>
        <begin position="60"/>
        <end position="69"/>
    </location>
</feature>
<accession>A0A0C4YH64</accession>
<feature type="compositionally biased region" description="Low complexity" evidence="7">
    <location>
        <begin position="430"/>
        <end position="454"/>
    </location>
</feature>
<dbReference type="GO" id="GO:0016020">
    <property type="term" value="C:membrane"/>
    <property type="evidence" value="ECO:0007669"/>
    <property type="project" value="UniProtKB-SubCell"/>
</dbReference>
<gene>
    <name evidence="9" type="ORF">RR42_m2656</name>
</gene>
<dbReference type="Proteomes" id="UP000031843">
    <property type="component" value="Chromosome main"/>
</dbReference>
<feature type="domain" description="Band 7" evidence="8">
    <location>
        <begin position="141"/>
        <end position="318"/>
    </location>
</feature>
<feature type="transmembrane region" description="Helical" evidence="6">
    <location>
        <begin position="125"/>
        <end position="146"/>
    </location>
</feature>
<dbReference type="KEGG" id="cbw:RR42_m2656"/>
<dbReference type="PANTHER" id="PTHR43327">
    <property type="entry name" value="STOMATIN-LIKE PROTEIN 2, MITOCHONDRIAL"/>
    <property type="match status" value="1"/>
</dbReference>
<evidence type="ECO:0000256" key="6">
    <source>
        <dbReference type="RuleBase" id="RU364113"/>
    </source>
</evidence>
<comment type="function">
    <text evidence="6">HflC and HflK could encode or regulate a protease.</text>
</comment>
<evidence type="ECO:0000256" key="4">
    <source>
        <dbReference type="ARBA" id="ARBA00022989"/>
    </source>
</evidence>
<evidence type="ECO:0000313" key="10">
    <source>
        <dbReference type="Proteomes" id="UP000031843"/>
    </source>
</evidence>
<dbReference type="AlphaFoldDB" id="A0A0C4YH64"/>
<dbReference type="Gene3D" id="3.30.479.30">
    <property type="entry name" value="Band 7 domain"/>
    <property type="match status" value="1"/>
</dbReference>
<dbReference type="InterPro" id="IPR050710">
    <property type="entry name" value="Band7/mec-2_domain"/>
</dbReference>
<feature type="region of interest" description="Disordered" evidence="7">
    <location>
        <begin position="45"/>
        <end position="86"/>
    </location>
</feature>
<evidence type="ECO:0000313" key="9">
    <source>
        <dbReference type="EMBL" id="AJG20041.1"/>
    </source>
</evidence>
<keyword evidence="3 6" id="KW-0812">Transmembrane</keyword>
<comment type="subunit">
    <text evidence="6">HflC and HflK may interact to form a multimeric complex.</text>
</comment>
<dbReference type="Pfam" id="PF01145">
    <property type="entry name" value="Band_7"/>
    <property type="match status" value="1"/>
</dbReference>
<protein>
    <recommendedName>
        <fullName evidence="6">Protein HflK</fullName>
    </recommendedName>
</protein>
<keyword evidence="4 6" id="KW-1133">Transmembrane helix</keyword>
<feature type="region of interest" description="Disordered" evidence="7">
    <location>
        <begin position="1"/>
        <end position="31"/>
    </location>
</feature>
<feature type="compositionally biased region" description="Gly residues" evidence="7">
    <location>
        <begin position="105"/>
        <end position="117"/>
    </location>
</feature>
<dbReference type="SUPFAM" id="SSF117892">
    <property type="entry name" value="Band 7/SPFH domain"/>
    <property type="match status" value="1"/>
</dbReference>
<dbReference type="Pfam" id="PF12221">
    <property type="entry name" value="HflK_N"/>
    <property type="match status" value="1"/>
</dbReference>
<evidence type="ECO:0000256" key="5">
    <source>
        <dbReference type="ARBA" id="ARBA00023136"/>
    </source>
</evidence>
<name>A0A0C4YH64_9BURK</name>
<dbReference type="PANTHER" id="PTHR43327:SF2">
    <property type="entry name" value="MODULATOR OF FTSH PROTEASE HFLK"/>
    <property type="match status" value="1"/>
</dbReference>
<comment type="subcellular location">
    <subcellularLocation>
        <location evidence="1">Membrane</location>
        <topology evidence="1">Single-pass membrane protein</topology>
    </subcellularLocation>
</comment>
<reference evidence="9 10" key="1">
    <citation type="journal article" date="2015" name="Genome Announc.">
        <title>Complete Genome Sequence of Cupriavidus basilensis 4G11, Isolated from the Oak Ridge Field Research Center Site.</title>
        <authorList>
            <person name="Ray J."/>
            <person name="Waters R.J."/>
            <person name="Skerker J.M."/>
            <person name="Kuehl J.V."/>
            <person name="Price M.N."/>
            <person name="Huang J."/>
            <person name="Chakraborty R."/>
            <person name="Arkin A.P."/>
            <person name="Deutschbauer A."/>
        </authorList>
    </citation>
    <scope>NUCLEOTIDE SEQUENCE [LARGE SCALE GENOMIC DNA]</scope>
    <source>
        <strain evidence="9">4G11</strain>
    </source>
</reference>
<evidence type="ECO:0000256" key="7">
    <source>
        <dbReference type="SAM" id="MobiDB-lite"/>
    </source>
</evidence>
<dbReference type="SMART" id="SM00244">
    <property type="entry name" value="PHB"/>
    <property type="match status" value="1"/>
</dbReference>
<feature type="compositionally biased region" description="Basic and acidic residues" evidence="7">
    <location>
        <begin position="455"/>
        <end position="471"/>
    </location>
</feature>
<keyword evidence="5 6" id="KW-0472">Membrane</keyword>
<dbReference type="InterPro" id="IPR020980">
    <property type="entry name" value="Membrane_HflK_N"/>
</dbReference>